<feature type="transmembrane region" description="Helical" evidence="1">
    <location>
        <begin position="323"/>
        <end position="346"/>
    </location>
</feature>
<feature type="transmembrane region" description="Helical" evidence="1">
    <location>
        <begin position="55"/>
        <end position="73"/>
    </location>
</feature>
<organism evidence="2 3">
    <name type="scientific">Winogradskyella thalassocola</name>
    <dbReference type="NCBI Taxonomy" id="262004"/>
    <lineage>
        <taxon>Bacteria</taxon>
        <taxon>Pseudomonadati</taxon>
        <taxon>Bacteroidota</taxon>
        <taxon>Flavobacteriia</taxon>
        <taxon>Flavobacteriales</taxon>
        <taxon>Flavobacteriaceae</taxon>
        <taxon>Winogradskyella</taxon>
    </lineage>
</organism>
<dbReference type="STRING" id="262004.SAMN04489796_101497"/>
<keyword evidence="3" id="KW-1185">Reference proteome</keyword>
<keyword evidence="1" id="KW-0812">Transmembrane</keyword>
<feature type="transmembrane region" description="Helical" evidence="1">
    <location>
        <begin position="30"/>
        <end position="49"/>
    </location>
</feature>
<keyword evidence="1" id="KW-1133">Transmembrane helix</keyword>
<dbReference type="RefSeq" id="WP_092465999.1">
    <property type="nucleotide sequence ID" value="NZ_FNCZ01000001.1"/>
</dbReference>
<reference evidence="3" key="1">
    <citation type="submission" date="2016-10" db="EMBL/GenBank/DDBJ databases">
        <authorList>
            <person name="Varghese N."/>
            <person name="Submissions S."/>
        </authorList>
    </citation>
    <scope>NUCLEOTIDE SEQUENCE [LARGE SCALE GENOMIC DNA]</scope>
    <source>
        <strain evidence="3">DSM 15363</strain>
    </source>
</reference>
<dbReference type="EMBL" id="FNCZ01000001">
    <property type="protein sequence ID" value="SDG75734.1"/>
    <property type="molecule type" value="Genomic_DNA"/>
</dbReference>
<gene>
    <name evidence="2" type="ORF">SAMN04489796_101497</name>
</gene>
<dbReference type="Proteomes" id="UP000199492">
    <property type="component" value="Unassembled WGS sequence"/>
</dbReference>
<evidence type="ECO:0000313" key="2">
    <source>
        <dbReference type="EMBL" id="SDG75734.1"/>
    </source>
</evidence>
<dbReference type="AlphaFoldDB" id="A0A1G7WV34"/>
<sequence length="350" mass="40381">MSEKLSQQPDNEEVDLGQLFNAIGKLFEKFFSFIGRIFKGIFSAIIYVLKPLVEYFKLLAAVLVITFIVGYIYEKTVEPVYFSKMVVKPHFDSKYQLSSHIDYFNSLIGSGNVTELSNIFEIDTLEAKELVGFELEAGPESQNDLFVEYNGYVKSIDTSLVDELSYVEYLKNRDLLSGDLFAIKAKSFKIDIFPKLHEGFRKTFENDFSKHQKKIRDTTAYIQRLSYTTELSRLDSIQKTYLEVLKNQSQNNKLSLGISGALPLQEEKTATKEYELFLKEQEIRRSLNYLNQAVAEENTYFDVLSSFGKVGSLSHGWGQRYSLIFPVLVLVLFLLSFFIVKVFNFIKNYE</sequence>
<protein>
    <submittedName>
        <fullName evidence="2">Uncharacterized protein</fullName>
    </submittedName>
</protein>
<dbReference type="OrthoDB" id="1452530at2"/>
<name>A0A1G7WV34_9FLAO</name>
<proteinExistence type="predicted"/>
<evidence type="ECO:0000313" key="3">
    <source>
        <dbReference type="Proteomes" id="UP000199492"/>
    </source>
</evidence>
<keyword evidence="1" id="KW-0472">Membrane</keyword>
<evidence type="ECO:0000256" key="1">
    <source>
        <dbReference type="SAM" id="Phobius"/>
    </source>
</evidence>
<accession>A0A1G7WV34</accession>